<dbReference type="GO" id="GO:0045087">
    <property type="term" value="P:innate immune response"/>
    <property type="evidence" value="ECO:0007669"/>
    <property type="project" value="UniProtKB-KW"/>
</dbReference>
<dbReference type="Pfam" id="PF00622">
    <property type="entry name" value="SPRY"/>
    <property type="match status" value="1"/>
</dbReference>
<dbReference type="SMART" id="SM00449">
    <property type="entry name" value="SPRY"/>
    <property type="match status" value="1"/>
</dbReference>
<dbReference type="Gene3D" id="4.10.830.40">
    <property type="match status" value="1"/>
</dbReference>
<keyword evidence="3 6" id="KW-0863">Zinc-finger</keyword>
<dbReference type="InterPro" id="IPR013083">
    <property type="entry name" value="Znf_RING/FYVE/PHD"/>
</dbReference>
<dbReference type="InterPro" id="IPR001870">
    <property type="entry name" value="B30.2/SPRY"/>
</dbReference>
<keyword evidence="1" id="KW-0399">Innate immunity</keyword>
<evidence type="ECO:0000256" key="2">
    <source>
        <dbReference type="ARBA" id="ARBA00022723"/>
    </source>
</evidence>
<keyword evidence="4" id="KW-0862">Zinc</keyword>
<dbReference type="InterPro" id="IPR027370">
    <property type="entry name" value="Znf-RING_euk"/>
</dbReference>
<dbReference type="SUPFAM" id="SSF57850">
    <property type="entry name" value="RING/U-box"/>
    <property type="match status" value="1"/>
</dbReference>
<proteinExistence type="predicted"/>
<dbReference type="PROSITE" id="PS50089">
    <property type="entry name" value="ZF_RING_2"/>
    <property type="match status" value="1"/>
</dbReference>
<sequence length="338" mass="38075">MLNCDANIYHLPVEAMSSGVALDPLPPDHFLCSICTNVFTDPVTTPCGHSFCKSCLRRRWDRGDFCQCPTCSKRFRAPPEMSTDSVLDEVSVPLKRRRVQIPEDADGALPVDCDICTGKASRAVRSCLVCQASFCSAHLEDHLRVPGDSPSLFLRVSELNVSRPSTDVFYEQLRNDEGFTLNYILFFSESLTFDPNTAGRHLFVYNFDKRIKHHKHPALLVSDGPRRFGVARVFSAQGFSSGRHYWEVRVGLRGTWDVGVALETVSRNADVTVQPGNGFYAIRKDRLTYTASCVPNVIGVFLDLDDGRASFYDVERKVHIYSFIGEKFKGKVFPYFYL</sequence>
<dbReference type="InterPro" id="IPR017907">
    <property type="entry name" value="Znf_RING_CS"/>
</dbReference>
<evidence type="ECO:0000256" key="5">
    <source>
        <dbReference type="ARBA" id="ARBA00022859"/>
    </source>
</evidence>
<dbReference type="InterPro" id="IPR001841">
    <property type="entry name" value="Znf_RING"/>
</dbReference>
<dbReference type="Pfam" id="PF13445">
    <property type="entry name" value="zf-RING_UBOX"/>
    <property type="match status" value="1"/>
</dbReference>
<dbReference type="PROSITE" id="PS00518">
    <property type="entry name" value="ZF_RING_1"/>
    <property type="match status" value="1"/>
</dbReference>
<dbReference type="SMART" id="SM00589">
    <property type="entry name" value="PRY"/>
    <property type="match status" value="1"/>
</dbReference>
<dbReference type="Ensembl" id="ENSPMGT00000018873.1">
    <property type="protein sequence ID" value="ENSPMGP00000017689.1"/>
    <property type="gene ID" value="ENSPMGG00000014469.1"/>
</dbReference>
<dbReference type="InterPro" id="IPR003877">
    <property type="entry name" value="SPRY_dom"/>
</dbReference>
<keyword evidence="10" id="KW-1185">Reference proteome</keyword>
<evidence type="ECO:0000256" key="1">
    <source>
        <dbReference type="ARBA" id="ARBA00022588"/>
    </source>
</evidence>
<dbReference type="InterPro" id="IPR051051">
    <property type="entry name" value="E3_ubiq-ligase_TRIM/RNF"/>
</dbReference>
<feature type="domain" description="RING-type" evidence="7">
    <location>
        <begin position="32"/>
        <end position="72"/>
    </location>
</feature>
<reference evidence="9" key="1">
    <citation type="submission" date="2025-08" db="UniProtKB">
        <authorList>
            <consortium name="Ensembl"/>
        </authorList>
    </citation>
    <scope>IDENTIFICATION</scope>
</reference>
<dbReference type="InterPro" id="IPR043136">
    <property type="entry name" value="B30.2/SPRY_sf"/>
</dbReference>
<evidence type="ECO:0000256" key="6">
    <source>
        <dbReference type="PROSITE-ProRule" id="PRU00175"/>
    </source>
</evidence>
<evidence type="ECO:0000256" key="4">
    <source>
        <dbReference type="ARBA" id="ARBA00022833"/>
    </source>
</evidence>
<keyword evidence="5" id="KW-0391">Immunity</keyword>
<evidence type="ECO:0000313" key="10">
    <source>
        <dbReference type="Proteomes" id="UP000261520"/>
    </source>
</evidence>
<dbReference type="PANTHER" id="PTHR25465:SF32">
    <property type="entry name" value="BLOODTHIRSTY-RELATED GENE FAMILY, MEMBER 16 ISOFORM X1-RELATED"/>
    <property type="match status" value="1"/>
</dbReference>
<dbReference type="InterPro" id="IPR006574">
    <property type="entry name" value="PRY"/>
</dbReference>
<dbReference type="SMART" id="SM00184">
    <property type="entry name" value="RING"/>
    <property type="match status" value="1"/>
</dbReference>
<accession>A0A3B4AM62</accession>
<dbReference type="PANTHER" id="PTHR25465">
    <property type="entry name" value="B-BOX DOMAIN CONTAINING"/>
    <property type="match status" value="1"/>
</dbReference>
<dbReference type="STRING" id="409849.ENSPMGP00000017689"/>
<reference evidence="9" key="2">
    <citation type="submission" date="2025-09" db="UniProtKB">
        <authorList>
            <consortium name="Ensembl"/>
        </authorList>
    </citation>
    <scope>IDENTIFICATION</scope>
</reference>
<evidence type="ECO:0000313" key="9">
    <source>
        <dbReference type="Ensembl" id="ENSPMGP00000017689.1"/>
    </source>
</evidence>
<dbReference type="InterPro" id="IPR013320">
    <property type="entry name" value="ConA-like_dom_sf"/>
</dbReference>
<dbReference type="GO" id="GO:0008270">
    <property type="term" value="F:zinc ion binding"/>
    <property type="evidence" value="ECO:0007669"/>
    <property type="project" value="UniProtKB-KW"/>
</dbReference>
<dbReference type="GO" id="GO:0005737">
    <property type="term" value="C:cytoplasm"/>
    <property type="evidence" value="ECO:0007669"/>
    <property type="project" value="UniProtKB-ARBA"/>
</dbReference>
<dbReference type="InterPro" id="IPR003879">
    <property type="entry name" value="Butyrophylin_SPRY"/>
</dbReference>
<protein>
    <submittedName>
        <fullName evidence="9">Uncharacterized protein</fullName>
    </submittedName>
</protein>
<organism evidence="9 10">
    <name type="scientific">Periophthalmus magnuspinnatus</name>
    <dbReference type="NCBI Taxonomy" id="409849"/>
    <lineage>
        <taxon>Eukaryota</taxon>
        <taxon>Metazoa</taxon>
        <taxon>Chordata</taxon>
        <taxon>Craniata</taxon>
        <taxon>Vertebrata</taxon>
        <taxon>Euteleostomi</taxon>
        <taxon>Actinopterygii</taxon>
        <taxon>Neopterygii</taxon>
        <taxon>Teleostei</taxon>
        <taxon>Neoteleostei</taxon>
        <taxon>Acanthomorphata</taxon>
        <taxon>Gobiaria</taxon>
        <taxon>Gobiiformes</taxon>
        <taxon>Gobioidei</taxon>
        <taxon>Gobiidae</taxon>
        <taxon>Oxudercinae</taxon>
        <taxon>Periophthalmus</taxon>
    </lineage>
</organism>
<dbReference type="AlphaFoldDB" id="A0A3B4AM62"/>
<evidence type="ECO:0000256" key="3">
    <source>
        <dbReference type="ARBA" id="ARBA00022771"/>
    </source>
</evidence>
<evidence type="ECO:0000259" key="7">
    <source>
        <dbReference type="PROSITE" id="PS50089"/>
    </source>
</evidence>
<dbReference type="SUPFAM" id="SSF49899">
    <property type="entry name" value="Concanavalin A-like lectins/glucanases"/>
    <property type="match status" value="1"/>
</dbReference>
<dbReference type="Gene3D" id="2.60.120.920">
    <property type="match status" value="1"/>
</dbReference>
<name>A0A3B4AM62_9GOBI</name>
<dbReference type="Proteomes" id="UP000261520">
    <property type="component" value="Unplaced"/>
</dbReference>
<feature type="domain" description="B30.2/SPRY" evidence="8">
    <location>
        <begin position="171"/>
        <end position="338"/>
    </location>
</feature>
<dbReference type="Gene3D" id="3.30.40.10">
    <property type="entry name" value="Zinc/RING finger domain, C3HC4 (zinc finger)"/>
    <property type="match status" value="1"/>
</dbReference>
<dbReference type="PRINTS" id="PR01407">
    <property type="entry name" value="BUTYPHLNCDUF"/>
</dbReference>
<dbReference type="PROSITE" id="PS50188">
    <property type="entry name" value="B302_SPRY"/>
    <property type="match status" value="1"/>
</dbReference>
<keyword evidence="2" id="KW-0479">Metal-binding</keyword>
<evidence type="ECO:0000259" key="8">
    <source>
        <dbReference type="PROSITE" id="PS50188"/>
    </source>
</evidence>